<reference evidence="1 2" key="1">
    <citation type="submission" date="2008-11" db="EMBL/GenBank/DDBJ databases">
        <title>Draft genome sequence of Bacteroides pectinophilus (ATCC 43243).</title>
        <authorList>
            <person name="Sudarsanam P."/>
            <person name="Ley R."/>
            <person name="Guruge J."/>
            <person name="Turnbaugh P.J."/>
            <person name="Mahowald M."/>
            <person name="Liep D."/>
            <person name="Gordon J."/>
        </authorList>
    </citation>
    <scope>NUCLEOTIDE SEQUENCE [LARGE SCALE GENOMIC DNA]</scope>
    <source>
        <strain evidence="1 2">ATCC 43243</strain>
    </source>
</reference>
<keyword evidence="2" id="KW-1185">Reference proteome</keyword>
<evidence type="ECO:0000313" key="2">
    <source>
        <dbReference type="Proteomes" id="UP000003136"/>
    </source>
</evidence>
<name>B7ARJ8_9FIRM</name>
<dbReference type="HOGENOM" id="CLU_3247413_0_0_9"/>
<dbReference type="STRING" id="483218.BACPEC_01702"/>
<dbReference type="AlphaFoldDB" id="B7ARJ8"/>
<accession>B7ARJ8</accession>
<dbReference type="Proteomes" id="UP000003136">
    <property type="component" value="Unassembled WGS sequence"/>
</dbReference>
<comment type="caution">
    <text evidence="1">The sequence shown here is derived from an EMBL/GenBank/DDBJ whole genome shotgun (WGS) entry which is preliminary data.</text>
</comment>
<sequence>MPKKKPFAVQYEYGYISIQHHQRKLMEVDGCARKDNIGMYRV</sequence>
<proteinExistence type="predicted"/>
<evidence type="ECO:0000313" key="1">
    <source>
        <dbReference type="EMBL" id="EEC57194.1"/>
    </source>
</evidence>
<reference evidence="1 2" key="2">
    <citation type="submission" date="2008-11" db="EMBL/GenBank/DDBJ databases">
        <authorList>
            <person name="Fulton L."/>
            <person name="Clifton S."/>
            <person name="Fulton B."/>
            <person name="Xu J."/>
            <person name="Minx P."/>
            <person name="Pepin K.H."/>
            <person name="Johnson M."/>
            <person name="Bhonagiri V."/>
            <person name="Nash W.E."/>
            <person name="Mardis E.R."/>
            <person name="Wilson R.K."/>
        </authorList>
    </citation>
    <scope>NUCLEOTIDE SEQUENCE [LARGE SCALE GENOMIC DNA]</scope>
    <source>
        <strain evidence="1 2">ATCC 43243</strain>
    </source>
</reference>
<dbReference type="EMBL" id="ABVQ01000036">
    <property type="protein sequence ID" value="EEC57194.1"/>
    <property type="molecule type" value="Genomic_DNA"/>
</dbReference>
<protein>
    <submittedName>
        <fullName evidence="1">Uncharacterized protein</fullName>
    </submittedName>
</protein>
<gene>
    <name evidence="1" type="ORF">BACPEC_01702</name>
</gene>
<organism evidence="1 2">
    <name type="scientific">[Bacteroides] pectinophilus ATCC 43243</name>
    <dbReference type="NCBI Taxonomy" id="483218"/>
    <lineage>
        <taxon>Bacteria</taxon>
        <taxon>Bacillati</taxon>
        <taxon>Bacillota</taxon>
        <taxon>Clostridia</taxon>
        <taxon>Eubacteriales</taxon>
    </lineage>
</organism>